<sequence length="219" mass="25742">MGLATKIVETESITELKRRRNVETWEQSIQRLYLEGDDDKLLKAVLSYVKYRAKEYGKKYARFGVTRQDFESEFLMLAYTISQKPYNGYPYLMTLRIAIKRRALSLVERQKPKKTYVGEDKSKEVTVEAFGPDKFETIATAAGYVTEFESDTIVDIWVDEFMEKGGLTEKEQRLLRATYNDPGMTTEELMDILQVRDPKTVRRYRKSLQEKYESYSREP</sequence>
<proteinExistence type="predicted"/>
<keyword evidence="2" id="KW-1185">Reference proteome</keyword>
<dbReference type="EMBL" id="JAUSTP010000001">
    <property type="protein sequence ID" value="MDQ0188266.1"/>
    <property type="molecule type" value="Genomic_DNA"/>
</dbReference>
<dbReference type="RefSeq" id="WP_274455675.1">
    <property type="nucleotide sequence ID" value="NZ_CP067097.1"/>
</dbReference>
<evidence type="ECO:0000313" key="1">
    <source>
        <dbReference type="EMBL" id="MDQ0188266.1"/>
    </source>
</evidence>
<protein>
    <submittedName>
        <fullName evidence="1">DNA-binding CsgD family transcriptional regulator</fullName>
    </submittedName>
</protein>
<dbReference type="GO" id="GO:0003677">
    <property type="term" value="F:DNA binding"/>
    <property type="evidence" value="ECO:0007669"/>
    <property type="project" value="UniProtKB-KW"/>
</dbReference>
<accession>A0ABT9XEU2</accession>
<gene>
    <name evidence="1" type="ORF">J2S03_000070</name>
</gene>
<name>A0ABT9XEU2_9BACL</name>
<keyword evidence="1" id="KW-0238">DNA-binding</keyword>
<comment type="caution">
    <text evidence="1">The sequence shown here is derived from an EMBL/GenBank/DDBJ whole genome shotgun (WGS) entry which is preliminary data.</text>
</comment>
<dbReference type="Proteomes" id="UP001232973">
    <property type="component" value="Unassembled WGS sequence"/>
</dbReference>
<evidence type="ECO:0000313" key="2">
    <source>
        <dbReference type="Proteomes" id="UP001232973"/>
    </source>
</evidence>
<reference evidence="1 2" key="1">
    <citation type="submission" date="2023-07" db="EMBL/GenBank/DDBJ databases">
        <title>Genomic Encyclopedia of Type Strains, Phase IV (KMG-IV): sequencing the most valuable type-strain genomes for metagenomic binning, comparative biology and taxonomic classification.</title>
        <authorList>
            <person name="Goeker M."/>
        </authorList>
    </citation>
    <scope>NUCLEOTIDE SEQUENCE [LARGE SCALE GENOMIC DNA]</scope>
    <source>
        <strain evidence="1 2">DSM 4006</strain>
    </source>
</reference>
<organism evidence="1 2">
    <name type="scientific">Alicyclobacillus cycloheptanicus</name>
    <dbReference type="NCBI Taxonomy" id="1457"/>
    <lineage>
        <taxon>Bacteria</taxon>
        <taxon>Bacillati</taxon>
        <taxon>Bacillota</taxon>
        <taxon>Bacilli</taxon>
        <taxon>Bacillales</taxon>
        <taxon>Alicyclobacillaceae</taxon>
        <taxon>Alicyclobacillus</taxon>
    </lineage>
</organism>